<feature type="region of interest" description="Disordered" evidence="4">
    <location>
        <begin position="668"/>
        <end position="772"/>
    </location>
</feature>
<dbReference type="InterPro" id="IPR015943">
    <property type="entry name" value="WD40/YVTN_repeat-like_dom_sf"/>
</dbReference>
<dbReference type="OrthoDB" id="30195at2759"/>
<feature type="compositionally biased region" description="Low complexity" evidence="4">
    <location>
        <begin position="10"/>
        <end position="24"/>
    </location>
</feature>
<keyword evidence="7" id="KW-1185">Reference proteome</keyword>
<feature type="region of interest" description="Disordered" evidence="4">
    <location>
        <begin position="1"/>
        <end position="25"/>
    </location>
</feature>
<dbReference type="PANTHER" id="PTHR44267">
    <property type="entry name" value="WD REPEAT-CONTAINING PROTEIN 43"/>
    <property type="match status" value="1"/>
</dbReference>
<feature type="compositionally biased region" description="Acidic residues" evidence="4">
    <location>
        <begin position="756"/>
        <end position="772"/>
    </location>
</feature>
<evidence type="ECO:0000259" key="5">
    <source>
        <dbReference type="Pfam" id="PF04003"/>
    </source>
</evidence>
<dbReference type="SUPFAM" id="SSF50978">
    <property type="entry name" value="WD40 repeat-like"/>
    <property type="match status" value="1"/>
</dbReference>
<dbReference type="AlphaFoldDB" id="A0A0C9Y8H8"/>
<evidence type="ECO:0000256" key="2">
    <source>
        <dbReference type="ARBA" id="ARBA00023242"/>
    </source>
</evidence>
<name>A0A0C9Y8H8_9AGAR</name>
<evidence type="ECO:0000256" key="3">
    <source>
        <dbReference type="ARBA" id="ARBA00038335"/>
    </source>
</evidence>
<evidence type="ECO:0000256" key="1">
    <source>
        <dbReference type="ARBA" id="ARBA00004123"/>
    </source>
</evidence>
<protein>
    <recommendedName>
        <fullName evidence="5">Small-subunit processome Utp12 domain-containing protein</fullName>
    </recommendedName>
</protein>
<comment type="subcellular location">
    <subcellularLocation>
        <location evidence="1">Nucleus</location>
    </subcellularLocation>
</comment>
<dbReference type="STRING" id="1095629.A0A0C9Y8H8"/>
<evidence type="ECO:0000313" key="6">
    <source>
        <dbReference type="EMBL" id="KIK04343.1"/>
    </source>
</evidence>
<feature type="domain" description="Small-subunit processome Utp12" evidence="5">
    <location>
        <begin position="543"/>
        <end position="659"/>
    </location>
</feature>
<feature type="region of interest" description="Disordered" evidence="4">
    <location>
        <begin position="96"/>
        <end position="119"/>
    </location>
</feature>
<dbReference type="InterPro" id="IPR001680">
    <property type="entry name" value="WD40_rpt"/>
</dbReference>
<dbReference type="InterPro" id="IPR052414">
    <property type="entry name" value="U3_snoRNA-assoc_WDR"/>
</dbReference>
<dbReference type="GO" id="GO:0032040">
    <property type="term" value="C:small-subunit processome"/>
    <property type="evidence" value="ECO:0007669"/>
    <property type="project" value="UniProtKB-ARBA"/>
</dbReference>
<dbReference type="GO" id="GO:0000462">
    <property type="term" value="P:maturation of SSU-rRNA from tricistronic rRNA transcript (SSU-rRNA, 5.8S rRNA, LSU-rRNA)"/>
    <property type="evidence" value="ECO:0007669"/>
    <property type="project" value="TreeGrafter"/>
</dbReference>
<comment type="similarity">
    <text evidence="3">Belongs to the UTP5 family.</text>
</comment>
<dbReference type="HOGENOM" id="CLU_009770_0_0_1"/>
<feature type="compositionally biased region" description="Polar residues" evidence="4">
    <location>
        <begin position="487"/>
        <end position="496"/>
    </location>
</feature>
<dbReference type="InterPro" id="IPR036322">
    <property type="entry name" value="WD40_repeat_dom_sf"/>
</dbReference>
<gene>
    <name evidence="6" type="ORF">K443DRAFT_93515</name>
</gene>
<reference evidence="6 7" key="1">
    <citation type="submission" date="2014-04" db="EMBL/GenBank/DDBJ databases">
        <authorList>
            <consortium name="DOE Joint Genome Institute"/>
            <person name="Kuo A."/>
            <person name="Kohler A."/>
            <person name="Nagy L.G."/>
            <person name="Floudas D."/>
            <person name="Copeland A."/>
            <person name="Barry K.W."/>
            <person name="Cichocki N."/>
            <person name="Veneault-Fourrey C."/>
            <person name="LaButti K."/>
            <person name="Lindquist E.A."/>
            <person name="Lipzen A."/>
            <person name="Lundell T."/>
            <person name="Morin E."/>
            <person name="Murat C."/>
            <person name="Sun H."/>
            <person name="Tunlid A."/>
            <person name="Henrissat B."/>
            <person name="Grigoriev I.V."/>
            <person name="Hibbett D.S."/>
            <person name="Martin F."/>
            <person name="Nordberg H.P."/>
            <person name="Cantor M.N."/>
            <person name="Hua S.X."/>
        </authorList>
    </citation>
    <scope>NUCLEOTIDE SEQUENCE [LARGE SCALE GENOMIC DNA]</scope>
    <source>
        <strain evidence="6 7">LaAM-08-1</strain>
    </source>
</reference>
<organism evidence="6 7">
    <name type="scientific">Laccaria amethystina LaAM-08-1</name>
    <dbReference type="NCBI Taxonomy" id="1095629"/>
    <lineage>
        <taxon>Eukaryota</taxon>
        <taxon>Fungi</taxon>
        <taxon>Dikarya</taxon>
        <taxon>Basidiomycota</taxon>
        <taxon>Agaricomycotina</taxon>
        <taxon>Agaricomycetes</taxon>
        <taxon>Agaricomycetidae</taxon>
        <taxon>Agaricales</taxon>
        <taxon>Agaricineae</taxon>
        <taxon>Hydnangiaceae</taxon>
        <taxon>Laccaria</taxon>
    </lineage>
</organism>
<evidence type="ECO:0000256" key="4">
    <source>
        <dbReference type="SAM" id="MobiDB-lite"/>
    </source>
</evidence>
<dbReference type="Proteomes" id="UP000054477">
    <property type="component" value="Unassembled WGS sequence"/>
</dbReference>
<dbReference type="SMART" id="SM00320">
    <property type="entry name" value="WD40"/>
    <property type="match status" value="2"/>
</dbReference>
<accession>A0A0C9Y8H8</accession>
<sequence length="772" mass="83078">MSQKLHKSGPKSSKGKAASTSIISQPSVEDTSNLTALSSFSADGTLFAFLSLAVDKHRLRVYNTASAQSVAEFTVDSARVSSLTWTCLNLSVDGQIPPPDEGTIQPSKKKRKKRNSIDEADEQISGTQVVVLGLTNGVVLFFSPTHGQVLRALSHPTSSSPILCVVFATEGDTSFIWASAADATVHLWDFQKNELLDSWKNDDRVAFSSMAVKYTADAGRAEVLFARYSMRLLSGTYSKADLSRQKQVASFTGHASPIQLIRWENSKAPSEQFMSMAEGDRFIYIWKVADGVSSEGSPAALIALDSDARTFSVTGSTATVKRHTLATLSASGKVSIFPLPDELPSPVSTGVTPHKIPTLLPRSIISSSSASNAVTPVVAVTLEQCDQGSVRVARLANGVWPIFDLVRYSDDSGNFIQNVELREPDLRFPNPGQSDLNHRYAEPSSLKLGSGMDLIHDQQTEDLGSKNVDGHLEVDLAELSLGQRLTAVTESKGQPVSDSDEDDDDSEPHHQSKPTARKTRDDIAVVPANTLTRTLIQALHSSDTRLLETCLAHSDLDLIRNTVRRLPPQLAIPLINACVERLGRGSRSTNMKGGGGGASSQRGMGLITWVKMALAVHAGHLMTIPDLVARLSGLHATLSARLALHESLLSLNGRLDMVLAQIEMRSSAAPAPLAPRKGKSKAVALEKNTKRYVEGESSSSDDNGDVVDVEVDSGDSDDGSIEDVELGGESSDNETSDDEDEDSDESSEGRMMNGFIDDEAEEYSTDDESEDE</sequence>
<reference evidence="7" key="2">
    <citation type="submission" date="2015-01" db="EMBL/GenBank/DDBJ databases">
        <title>Evolutionary Origins and Diversification of the Mycorrhizal Mutualists.</title>
        <authorList>
            <consortium name="DOE Joint Genome Institute"/>
            <consortium name="Mycorrhizal Genomics Consortium"/>
            <person name="Kohler A."/>
            <person name="Kuo A."/>
            <person name="Nagy L.G."/>
            <person name="Floudas D."/>
            <person name="Copeland A."/>
            <person name="Barry K.W."/>
            <person name="Cichocki N."/>
            <person name="Veneault-Fourrey C."/>
            <person name="LaButti K."/>
            <person name="Lindquist E.A."/>
            <person name="Lipzen A."/>
            <person name="Lundell T."/>
            <person name="Morin E."/>
            <person name="Murat C."/>
            <person name="Riley R."/>
            <person name="Ohm R."/>
            <person name="Sun H."/>
            <person name="Tunlid A."/>
            <person name="Henrissat B."/>
            <person name="Grigoriev I.V."/>
            <person name="Hibbett D.S."/>
            <person name="Martin F."/>
        </authorList>
    </citation>
    <scope>NUCLEOTIDE SEQUENCE [LARGE SCALE GENOMIC DNA]</scope>
    <source>
        <strain evidence="7">LaAM-08-1</strain>
    </source>
</reference>
<dbReference type="Gene3D" id="2.130.10.10">
    <property type="entry name" value="YVTN repeat-like/Quinoprotein amine dehydrogenase"/>
    <property type="match status" value="1"/>
</dbReference>
<evidence type="ECO:0000313" key="7">
    <source>
        <dbReference type="Proteomes" id="UP000054477"/>
    </source>
</evidence>
<proteinExistence type="inferred from homology"/>
<keyword evidence="2" id="KW-0539">Nucleus</keyword>
<dbReference type="Pfam" id="PF04003">
    <property type="entry name" value="Utp12"/>
    <property type="match status" value="1"/>
</dbReference>
<feature type="region of interest" description="Disordered" evidence="4">
    <location>
        <begin position="487"/>
        <end position="524"/>
    </location>
</feature>
<dbReference type="PANTHER" id="PTHR44267:SF1">
    <property type="entry name" value="WD REPEAT-CONTAINING PROTEIN 43"/>
    <property type="match status" value="1"/>
</dbReference>
<dbReference type="EMBL" id="KN838571">
    <property type="protein sequence ID" value="KIK04343.1"/>
    <property type="molecule type" value="Genomic_DNA"/>
</dbReference>
<dbReference type="InterPro" id="IPR007148">
    <property type="entry name" value="SSU_processome_Utp12"/>
</dbReference>
<feature type="compositionally biased region" description="Acidic residues" evidence="4">
    <location>
        <begin position="702"/>
        <end position="746"/>
    </location>
</feature>